<feature type="transmembrane region" description="Helical" evidence="2">
    <location>
        <begin position="596"/>
        <end position="612"/>
    </location>
</feature>
<feature type="transmembrane region" description="Helical" evidence="2">
    <location>
        <begin position="34"/>
        <end position="56"/>
    </location>
</feature>
<feature type="transmembrane region" description="Helical" evidence="2">
    <location>
        <begin position="618"/>
        <end position="637"/>
    </location>
</feature>
<feature type="transmembrane region" description="Helical" evidence="2">
    <location>
        <begin position="337"/>
        <end position="354"/>
    </location>
</feature>
<accession>A0A2S9XB07</accession>
<feature type="transmembrane region" description="Helical" evidence="2">
    <location>
        <begin position="120"/>
        <end position="139"/>
    </location>
</feature>
<dbReference type="Proteomes" id="UP000237968">
    <property type="component" value="Unassembled WGS sequence"/>
</dbReference>
<keyword evidence="2" id="KW-1133">Transmembrane helix</keyword>
<reference evidence="3 4" key="1">
    <citation type="submission" date="2018-03" db="EMBL/GenBank/DDBJ databases">
        <title>Draft Genome Sequences of the Obligatory Marine Myxobacteria Enhygromyxa salina SWB005.</title>
        <authorList>
            <person name="Poehlein A."/>
            <person name="Moghaddam J.A."/>
            <person name="Harms H."/>
            <person name="Alanjari M."/>
            <person name="Koenig G.M."/>
            <person name="Daniel R."/>
            <person name="Schaeberle T.F."/>
        </authorList>
    </citation>
    <scope>NUCLEOTIDE SEQUENCE [LARGE SCALE GENOMIC DNA]</scope>
    <source>
        <strain evidence="3 4">SWB005</strain>
    </source>
</reference>
<evidence type="ECO:0000256" key="2">
    <source>
        <dbReference type="SAM" id="Phobius"/>
    </source>
</evidence>
<keyword evidence="4" id="KW-1185">Reference proteome</keyword>
<evidence type="ECO:0000313" key="4">
    <source>
        <dbReference type="Proteomes" id="UP000237968"/>
    </source>
</evidence>
<feature type="transmembrane region" description="Helical" evidence="2">
    <location>
        <begin position="572"/>
        <end position="589"/>
    </location>
</feature>
<evidence type="ECO:0000313" key="3">
    <source>
        <dbReference type="EMBL" id="PRP89980.1"/>
    </source>
</evidence>
<sequence>MIGQMTRSSRLSLAIAIAWAGGFGSLGPLAPPQLAVAGLVLMLVLVLVLALASRFGDPRGHEATRDERAVAAGALALALALLLGLLARTLGRVVIAVPAALWALPVVGAALWIGRAQGRWRVGAVVLLTPLALAAGLAGSRFELDAVQARGAAHSGPIIGVHPRQAVGIRIDGFGPHDIIVDDYVDPPGGLGYDPEAWAARLELELHEIARVRYADGPARAREAFARAEVRVTDAIVPPADLPLYESLLGVEVRSGTSGAGSRVEFVCPGQPLNPRNAAAAAGAGLSRGCPRKYLVDGSTGLGLSPRWPGYTELRGRDRARVGPWLSRTGGGLALESGVWLMLLVAGASLLARYRRAGDRESSDRAEPSIALGAGLLAALVLLALGVATPSPHAAASPGPALLALALALLPWDSRTPGPLGWACAAGIALMAASPLAGHGDAIALIDAICELLVLELGFGFEASRALAGTASVIVLAGGLGICAGALVDLARAPRRPGAPGSLSRASSQNPAVVGPLQVSATQPAAKSSGETARGVAARAPSEGEHTRALLIVGLSLAMALGLALRKPGEDLALLGSAAAVLIVAGVSVRGRGRQLALGLACALGAGLPLLSEQARSPVALGSSVLAMLACVALTLARLRGRGPVELG</sequence>
<feature type="region of interest" description="Disordered" evidence="1">
    <location>
        <begin position="522"/>
        <end position="541"/>
    </location>
</feature>
<dbReference type="AlphaFoldDB" id="A0A2S9XB07"/>
<comment type="caution">
    <text evidence="3">The sequence shown here is derived from an EMBL/GenBank/DDBJ whole genome shotgun (WGS) entry which is preliminary data.</text>
</comment>
<feature type="transmembrane region" description="Helical" evidence="2">
    <location>
        <begin position="68"/>
        <end position="87"/>
    </location>
</feature>
<name>A0A2S9XB07_9BACT</name>
<feature type="transmembrane region" description="Helical" evidence="2">
    <location>
        <begin position="549"/>
        <end position="566"/>
    </location>
</feature>
<feature type="transmembrane region" description="Helical" evidence="2">
    <location>
        <begin position="93"/>
        <end position="113"/>
    </location>
</feature>
<dbReference type="EMBL" id="PVNK01000308">
    <property type="protein sequence ID" value="PRP89980.1"/>
    <property type="molecule type" value="Genomic_DNA"/>
</dbReference>
<evidence type="ECO:0000256" key="1">
    <source>
        <dbReference type="SAM" id="MobiDB-lite"/>
    </source>
</evidence>
<protein>
    <submittedName>
        <fullName evidence="3">Uncharacterized protein</fullName>
    </submittedName>
</protein>
<organism evidence="3 4">
    <name type="scientific">Enhygromyxa salina</name>
    <dbReference type="NCBI Taxonomy" id="215803"/>
    <lineage>
        <taxon>Bacteria</taxon>
        <taxon>Pseudomonadati</taxon>
        <taxon>Myxococcota</taxon>
        <taxon>Polyangia</taxon>
        <taxon>Nannocystales</taxon>
        <taxon>Nannocystaceae</taxon>
        <taxon>Enhygromyxa</taxon>
    </lineage>
</organism>
<keyword evidence="2" id="KW-0472">Membrane</keyword>
<keyword evidence="2" id="KW-0812">Transmembrane</keyword>
<gene>
    <name evidence="3" type="ORF">ENSA5_69210</name>
</gene>
<feature type="compositionally biased region" description="Polar residues" evidence="1">
    <location>
        <begin position="522"/>
        <end position="531"/>
    </location>
</feature>
<feature type="transmembrane region" description="Helical" evidence="2">
    <location>
        <begin position="466"/>
        <end position="488"/>
    </location>
</feature>
<feature type="transmembrane region" description="Helical" evidence="2">
    <location>
        <begin position="366"/>
        <end position="388"/>
    </location>
</feature>
<proteinExistence type="predicted"/>